<accession>A0AB39L0Y6</accession>
<sequence>MKGIILAGGTGSRLHPVTLGISKQLVPVYDKPMIYYPLSTLLLAGIRDILVITTPYDAAHFHRLLGDGGQFGVSISYAEQQSPDGLAQAFIIGADHIGSGTVSLVLGDNIFYGPGLGRQLRRHHSIDGAAVFGYWVRDPSAYGVVEFDDTGRAVSLEEKPAVPRSNYAVPGLYFYDNDVVDIARGLRPSARGELEITDINRNYLEAGKLKVEVLPRGTAWLDTGTFADLNDASNFVRTVENRQGLKIGAPEEIAWRQGFLSNDELRMRAEKLAKSGYGGYLMGLLNG</sequence>
<dbReference type="Pfam" id="PF00483">
    <property type="entry name" value="NTP_transferase"/>
    <property type="match status" value="1"/>
</dbReference>
<comment type="cofactor">
    <cofactor evidence="1">
        <name>Mg(2+)</name>
        <dbReference type="ChEBI" id="CHEBI:18420"/>
    </cofactor>
</comment>
<dbReference type="GO" id="GO:0046872">
    <property type="term" value="F:metal ion binding"/>
    <property type="evidence" value="ECO:0007669"/>
    <property type="project" value="UniProtKB-KW"/>
</dbReference>
<dbReference type="FunFam" id="3.90.550.10:FF:000023">
    <property type="entry name" value="Glucose-1-phosphate thymidylyltransferase"/>
    <property type="match status" value="1"/>
</dbReference>
<dbReference type="AlphaFoldDB" id="A0AB39L0Y6"/>
<dbReference type="GO" id="GO:0008879">
    <property type="term" value="F:glucose-1-phosphate thymidylyltransferase activity"/>
    <property type="evidence" value="ECO:0007669"/>
    <property type="project" value="UniProtKB-EC"/>
</dbReference>
<evidence type="ECO:0000313" key="12">
    <source>
        <dbReference type="EMBL" id="XDP44035.1"/>
    </source>
</evidence>
<evidence type="ECO:0000256" key="1">
    <source>
        <dbReference type="ARBA" id="ARBA00001946"/>
    </source>
</evidence>
<reference evidence="12" key="1">
    <citation type="submission" date="2024-07" db="EMBL/GenBank/DDBJ databases">
        <authorList>
            <person name="fu j."/>
        </authorList>
    </citation>
    <scope>NUCLEOTIDE SEQUENCE</scope>
    <source>
        <strain evidence="12">P10A9</strain>
    </source>
</reference>
<dbReference type="EC" id="2.7.7.24" evidence="3 10"/>
<dbReference type="CDD" id="cd02538">
    <property type="entry name" value="G1P_TT_short"/>
    <property type="match status" value="1"/>
</dbReference>
<dbReference type="GO" id="GO:0019318">
    <property type="term" value="P:hexose metabolic process"/>
    <property type="evidence" value="ECO:0007669"/>
    <property type="project" value="UniProtKB-ARBA"/>
</dbReference>
<keyword evidence="7 10" id="KW-0479">Metal-binding</keyword>
<dbReference type="GO" id="GO:0000271">
    <property type="term" value="P:polysaccharide biosynthetic process"/>
    <property type="evidence" value="ECO:0007669"/>
    <property type="project" value="UniProtKB-ARBA"/>
</dbReference>
<dbReference type="SUPFAM" id="SSF53448">
    <property type="entry name" value="Nucleotide-diphospho-sugar transferases"/>
    <property type="match status" value="1"/>
</dbReference>
<protein>
    <recommendedName>
        <fullName evidence="4 10">Glucose-1-phosphate thymidylyltransferase</fullName>
        <ecNumber evidence="3 10">2.7.7.24</ecNumber>
    </recommendedName>
</protein>
<dbReference type="RefSeq" id="WP_369044860.1">
    <property type="nucleotide sequence ID" value="NZ_CP163302.1"/>
</dbReference>
<dbReference type="NCBIfam" id="TIGR01207">
    <property type="entry name" value="rmlA"/>
    <property type="match status" value="1"/>
</dbReference>
<keyword evidence="6 10" id="KW-0548">Nucleotidyltransferase</keyword>
<name>A0AB39L0Y6_9MICC</name>
<keyword evidence="5 10" id="KW-0808">Transferase</keyword>
<evidence type="ECO:0000256" key="7">
    <source>
        <dbReference type="ARBA" id="ARBA00022723"/>
    </source>
</evidence>
<dbReference type="InterPro" id="IPR029044">
    <property type="entry name" value="Nucleotide-diphossugar_trans"/>
</dbReference>
<comment type="similarity">
    <text evidence="2 10">Belongs to the glucose-1-phosphate thymidylyltransferase family.</text>
</comment>
<evidence type="ECO:0000256" key="2">
    <source>
        <dbReference type="ARBA" id="ARBA00010480"/>
    </source>
</evidence>
<evidence type="ECO:0000256" key="3">
    <source>
        <dbReference type="ARBA" id="ARBA00012461"/>
    </source>
</evidence>
<dbReference type="EMBL" id="CP163302">
    <property type="protein sequence ID" value="XDP44035.1"/>
    <property type="molecule type" value="Genomic_DNA"/>
</dbReference>
<organism evidence="12">
    <name type="scientific">Sinomonas puerhi</name>
    <dbReference type="NCBI Taxonomy" id="3238584"/>
    <lineage>
        <taxon>Bacteria</taxon>
        <taxon>Bacillati</taxon>
        <taxon>Actinomycetota</taxon>
        <taxon>Actinomycetes</taxon>
        <taxon>Micrococcales</taxon>
        <taxon>Micrococcaceae</taxon>
        <taxon>Sinomonas</taxon>
    </lineage>
</organism>
<evidence type="ECO:0000256" key="9">
    <source>
        <dbReference type="ARBA" id="ARBA00049336"/>
    </source>
</evidence>
<evidence type="ECO:0000256" key="8">
    <source>
        <dbReference type="ARBA" id="ARBA00022842"/>
    </source>
</evidence>
<proteinExistence type="inferred from homology"/>
<comment type="function">
    <text evidence="10">Catalyzes the formation of dTDP-glucose, from dTTP and glucose 1-phosphate, as well as its pyrophosphorolysis.</text>
</comment>
<comment type="catalytic activity">
    <reaction evidence="9 10">
        <text>dTTP + alpha-D-glucose 1-phosphate + H(+) = dTDP-alpha-D-glucose + diphosphate</text>
        <dbReference type="Rhea" id="RHEA:15225"/>
        <dbReference type="ChEBI" id="CHEBI:15378"/>
        <dbReference type="ChEBI" id="CHEBI:33019"/>
        <dbReference type="ChEBI" id="CHEBI:37568"/>
        <dbReference type="ChEBI" id="CHEBI:57477"/>
        <dbReference type="ChEBI" id="CHEBI:58601"/>
        <dbReference type="EC" id="2.7.7.24"/>
    </reaction>
</comment>
<feature type="domain" description="Nucleotidyl transferase" evidence="11">
    <location>
        <begin position="2"/>
        <end position="237"/>
    </location>
</feature>
<evidence type="ECO:0000256" key="6">
    <source>
        <dbReference type="ARBA" id="ARBA00022695"/>
    </source>
</evidence>
<evidence type="ECO:0000256" key="10">
    <source>
        <dbReference type="RuleBase" id="RU003706"/>
    </source>
</evidence>
<dbReference type="Gene3D" id="3.90.550.10">
    <property type="entry name" value="Spore Coat Polysaccharide Biosynthesis Protein SpsA, Chain A"/>
    <property type="match status" value="1"/>
</dbReference>
<dbReference type="PANTHER" id="PTHR43532:SF1">
    <property type="entry name" value="GLUCOSE-1-PHOSPHATE THYMIDYLYLTRANSFERASE 1"/>
    <property type="match status" value="1"/>
</dbReference>
<evidence type="ECO:0000256" key="5">
    <source>
        <dbReference type="ARBA" id="ARBA00022679"/>
    </source>
</evidence>
<evidence type="ECO:0000256" key="4">
    <source>
        <dbReference type="ARBA" id="ARBA00017654"/>
    </source>
</evidence>
<dbReference type="KEGG" id="spue:AB5L97_12140"/>
<dbReference type="PANTHER" id="PTHR43532">
    <property type="entry name" value="GLUCOSE-1-PHOSPHATE THYMIDYLYLTRANSFERASE"/>
    <property type="match status" value="1"/>
</dbReference>
<gene>
    <name evidence="12" type="primary">rfbA</name>
    <name evidence="12" type="ORF">AB5L97_12140</name>
</gene>
<keyword evidence="8 10" id="KW-0460">Magnesium</keyword>
<dbReference type="InterPro" id="IPR005907">
    <property type="entry name" value="G1P_thy_trans_s"/>
</dbReference>
<dbReference type="InterPro" id="IPR005835">
    <property type="entry name" value="NTP_transferase_dom"/>
</dbReference>
<evidence type="ECO:0000259" key="11">
    <source>
        <dbReference type="Pfam" id="PF00483"/>
    </source>
</evidence>